<dbReference type="GO" id="GO:1990837">
    <property type="term" value="F:sequence-specific double-stranded DNA binding"/>
    <property type="evidence" value="ECO:0007669"/>
    <property type="project" value="UniProtKB-ARBA"/>
</dbReference>
<dbReference type="SUPFAM" id="SSF57667">
    <property type="entry name" value="beta-beta-alpha zinc fingers"/>
    <property type="match status" value="6"/>
</dbReference>
<dbReference type="InterPro" id="IPR050331">
    <property type="entry name" value="Zinc_finger"/>
</dbReference>
<keyword evidence="2" id="KW-0479">Metal-binding</keyword>
<feature type="domain" description="C2H2-type" evidence="9">
    <location>
        <begin position="201"/>
        <end position="228"/>
    </location>
</feature>
<dbReference type="EMBL" id="OU899034">
    <property type="protein sequence ID" value="CAH1713217.1"/>
    <property type="molecule type" value="Genomic_DNA"/>
</dbReference>
<dbReference type="FunFam" id="3.30.160.60:FF:000303">
    <property type="entry name" value="Zinc finger protein 41"/>
    <property type="match status" value="1"/>
</dbReference>
<evidence type="ECO:0000256" key="6">
    <source>
        <dbReference type="ARBA" id="ARBA00023125"/>
    </source>
</evidence>
<feature type="domain" description="C2H2-type" evidence="9">
    <location>
        <begin position="432"/>
        <end position="460"/>
    </location>
</feature>
<dbReference type="PANTHER" id="PTHR16515">
    <property type="entry name" value="PR DOMAIN ZINC FINGER PROTEIN"/>
    <property type="match status" value="1"/>
</dbReference>
<evidence type="ECO:0000313" key="11">
    <source>
        <dbReference type="Proteomes" id="UP001154329"/>
    </source>
</evidence>
<dbReference type="InterPro" id="IPR036236">
    <property type="entry name" value="Znf_C2H2_sf"/>
</dbReference>
<dbReference type="Gene3D" id="3.30.160.60">
    <property type="entry name" value="Classic Zinc Finger"/>
    <property type="match status" value="9"/>
</dbReference>
<evidence type="ECO:0000259" key="9">
    <source>
        <dbReference type="PROSITE" id="PS50157"/>
    </source>
</evidence>
<feature type="domain" description="C2H2-type" evidence="9">
    <location>
        <begin position="835"/>
        <end position="862"/>
    </location>
</feature>
<evidence type="ECO:0000256" key="7">
    <source>
        <dbReference type="ARBA" id="ARBA00023242"/>
    </source>
</evidence>
<dbReference type="PROSITE" id="PS00028">
    <property type="entry name" value="ZINC_FINGER_C2H2_1"/>
    <property type="match status" value="12"/>
</dbReference>
<dbReference type="FunFam" id="3.30.160.60:FF:000065">
    <property type="entry name" value="B-cell CLL/lymphoma 6, member B"/>
    <property type="match status" value="1"/>
</dbReference>
<dbReference type="FunFam" id="3.30.160.60:FF:001182">
    <property type="entry name" value="Zinc finger, C2H2 type"/>
    <property type="match status" value="1"/>
</dbReference>
<keyword evidence="5" id="KW-0862">Zinc</keyword>
<proteinExistence type="predicted"/>
<keyword evidence="6" id="KW-0238">DNA-binding</keyword>
<evidence type="ECO:0000256" key="8">
    <source>
        <dbReference type="PROSITE-ProRule" id="PRU00042"/>
    </source>
</evidence>
<dbReference type="PROSITE" id="PS50157">
    <property type="entry name" value="ZINC_FINGER_C2H2_2"/>
    <property type="match status" value="11"/>
</dbReference>
<reference evidence="10" key="2">
    <citation type="submission" date="2022-10" db="EMBL/GenBank/DDBJ databases">
        <authorList>
            <consortium name="ENA_rothamsted_submissions"/>
            <consortium name="culmorum"/>
            <person name="King R."/>
        </authorList>
    </citation>
    <scope>NUCLEOTIDE SEQUENCE</scope>
</reference>
<keyword evidence="3" id="KW-0677">Repeat</keyword>
<dbReference type="Pfam" id="PF00096">
    <property type="entry name" value="zf-C2H2"/>
    <property type="match status" value="7"/>
</dbReference>
<name>A0A9P0IRG4_APHGO</name>
<dbReference type="PANTHER" id="PTHR16515:SF49">
    <property type="entry name" value="GASTRULA ZINC FINGER PROTEIN XLCGF49.1-LIKE-RELATED"/>
    <property type="match status" value="1"/>
</dbReference>
<feature type="domain" description="C2H2-type" evidence="9">
    <location>
        <begin position="324"/>
        <end position="346"/>
    </location>
</feature>
<feature type="domain" description="C2H2-type" evidence="9">
    <location>
        <begin position="376"/>
        <end position="403"/>
    </location>
</feature>
<evidence type="ECO:0000256" key="4">
    <source>
        <dbReference type="ARBA" id="ARBA00022771"/>
    </source>
</evidence>
<feature type="domain" description="C2H2-type" evidence="9">
    <location>
        <begin position="804"/>
        <end position="833"/>
    </location>
</feature>
<gene>
    <name evidence="10" type="ORF">APHIGO_LOCUS2304</name>
</gene>
<dbReference type="FunFam" id="3.30.160.60:FF:000125">
    <property type="entry name" value="Putative zinc finger protein 143"/>
    <property type="match status" value="1"/>
</dbReference>
<dbReference type="SMART" id="SM00355">
    <property type="entry name" value="ZnF_C2H2"/>
    <property type="match status" value="13"/>
</dbReference>
<keyword evidence="11" id="KW-1185">Reference proteome</keyword>
<keyword evidence="7" id="KW-0539">Nucleus</keyword>
<dbReference type="GO" id="GO:0005634">
    <property type="term" value="C:nucleus"/>
    <property type="evidence" value="ECO:0007669"/>
    <property type="project" value="UniProtKB-SubCell"/>
</dbReference>
<evidence type="ECO:0000256" key="1">
    <source>
        <dbReference type="ARBA" id="ARBA00004123"/>
    </source>
</evidence>
<feature type="domain" description="C2H2-type" evidence="9">
    <location>
        <begin position="256"/>
        <end position="283"/>
    </location>
</feature>
<evidence type="ECO:0000256" key="2">
    <source>
        <dbReference type="ARBA" id="ARBA00022723"/>
    </source>
</evidence>
<feature type="domain" description="C2H2-type" evidence="9">
    <location>
        <begin position="776"/>
        <end position="803"/>
    </location>
</feature>
<feature type="domain" description="C2H2-type" evidence="9">
    <location>
        <begin position="229"/>
        <end position="256"/>
    </location>
</feature>
<feature type="domain" description="C2H2-type" evidence="9">
    <location>
        <begin position="404"/>
        <end position="431"/>
    </location>
</feature>
<dbReference type="FunFam" id="3.30.160.60:FF:000875">
    <property type="entry name" value="zinc finger protein 236 isoform X7"/>
    <property type="match status" value="1"/>
</dbReference>
<organism evidence="10 11">
    <name type="scientific">Aphis gossypii</name>
    <name type="common">Cotton aphid</name>
    <dbReference type="NCBI Taxonomy" id="80765"/>
    <lineage>
        <taxon>Eukaryota</taxon>
        <taxon>Metazoa</taxon>
        <taxon>Ecdysozoa</taxon>
        <taxon>Arthropoda</taxon>
        <taxon>Hexapoda</taxon>
        <taxon>Insecta</taxon>
        <taxon>Pterygota</taxon>
        <taxon>Neoptera</taxon>
        <taxon>Paraneoptera</taxon>
        <taxon>Hemiptera</taxon>
        <taxon>Sternorrhyncha</taxon>
        <taxon>Aphidomorpha</taxon>
        <taxon>Aphidoidea</taxon>
        <taxon>Aphididae</taxon>
        <taxon>Aphidini</taxon>
        <taxon>Aphis</taxon>
        <taxon>Aphis</taxon>
    </lineage>
</organism>
<keyword evidence="4 8" id="KW-0863">Zinc-finger</keyword>
<protein>
    <recommendedName>
        <fullName evidence="9">C2H2-type domain-containing protein</fullName>
    </recommendedName>
</protein>
<dbReference type="GO" id="GO:0010468">
    <property type="term" value="P:regulation of gene expression"/>
    <property type="evidence" value="ECO:0007669"/>
    <property type="project" value="TreeGrafter"/>
</dbReference>
<feature type="domain" description="C2H2-type" evidence="9">
    <location>
        <begin position="863"/>
        <end position="890"/>
    </location>
</feature>
<dbReference type="InterPro" id="IPR013087">
    <property type="entry name" value="Znf_C2H2_type"/>
</dbReference>
<dbReference type="GO" id="GO:0008270">
    <property type="term" value="F:zinc ion binding"/>
    <property type="evidence" value="ECO:0007669"/>
    <property type="project" value="UniProtKB-KW"/>
</dbReference>
<evidence type="ECO:0000313" key="10">
    <source>
        <dbReference type="EMBL" id="CAH1713217.1"/>
    </source>
</evidence>
<sequence>MVLVPNIIIFNRYSDMDNQLDIMLENTDSEFITLTYDDHSLVSHPEQLSADCTDMILDPVNCQNINGMTPLNDLLLGQTFLIETNDQPLFVNGTELITFQHIDSNGPINDIQTISNNIVSDKSTIENINSTLNSDQIQEIYSDLNKTNLDIIKTTNDSNNLKEHLQVTINTDITSGNYSYSTAIKILDDVAKSPVDSNGHFVCDLCLHEFYNWKNYKKHKLEHLNDKPFKCLKCLKSFNYNNNYLLHIASHSTSNLKCPKCKKEFKRIASFKAHLKIHKTEELITCNICDKIFDNQYRLDIHKENCMQEYIINPDEGTSVDCIKTCTVCNKSFSTIPEYKMHIKEHRKFDSVLKKYHKVTSKLKKMHKTNNKVKKFKCDHCDWSFNKSNLLLRHMRTHTGEKPFECSSCSRYFTQQNSLNRHLLKHKGIRPFKCEFCDMSFCQKGHLINHMKKCHAVTKEETRVHKCFMCSCVYNSSNALSKHLSVYHGLKTKDLDKTVRNHVRKSIELIDDESLHSMKDHSKLEQWLEEAAHELQSGHNNTKLKDCNDTITNQCNFGLNLIENEHFDQILSPISNITTSDHIEIENLTYSLADDENYIIMKNKEDQSIIENAIVQSQEIEQVTTATENGSISLNVVKETIEKSIEPVITAIEDESISLNVEKETTKEDVGPVDMTATENESITLSVLKKTTKKLPSRKKKCGDKMSKVDAQKILSKKKNMSKTLNMKKRNSISNEVKRSINNANSKNEPKIIFVPNIATNSEERTISITQKPSPKVCQFCKKIFKKNADLERHERIHTGDKPYKCDQPNCNKAFATKSSLEYHIITHSGKMKRAECPQCNGLFATTSTLKVHMRQHTGEKPFKCPVCGDAFRTTGHLHTHVIIHERKKKPK</sequence>
<reference evidence="10" key="1">
    <citation type="submission" date="2022-02" db="EMBL/GenBank/DDBJ databases">
        <authorList>
            <person name="King R."/>
        </authorList>
    </citation>
    <scope>NUCLEOTIDE SEQUENCE</scope>
</reference>
<accession>A0A9P0IRG4</accession>
<dbReference type="FunFam" id="3.30.160.60:FF:001818">
    <property type="entry name" value="GDNF-inducible zinc finger protein 1 isoform X1"/>
    <property type="match status" value="1"/>
</dbReference>
<comment type="subcellular location">
    <subcellularLocation>
        <location evidence="1">Nucleus</location>
    </subcellularLocation>
</comment>
<dbReference type="Proteomes" id="UP001154329">
    <property type="component" value="Chromosome 1"/>
</dbReference>
<dbReference type="AlphaFoldDB" id="A0A9P0IRG4"/>
<evidence type="ECO:0000256" key="5">
    <source>
        <dbReference type="ARBA" id="ARBA00022833"/>
    </source>
</evidence>
<evidence type="ECO:0000256" key="3">
    <source>
        <dbReference type="ARBA" id="ARBA00022737"/>
    </source>
</evidence>